<reference evidence="4" key="1">
    <citation type="journal article" date="2017" name="Front. Plant Sci.">
        <title>Climate Clever Clovers: New Paradigm to Reduce the Environmental Footprint of Ruminants by Breeding Low Methanogenic Forages Utilizing Haplotype Variation.</title>
        <authorList>
            <person name="Kaur P."/>
            <person name="Appels R."/>
            <person name="Bayer P.E."/>
            <person name="Keeble-Gagnere G."/>
            <person name="Wang J."/>
            <person name="Hirakawa H."/>
            <person name="Shirasawa K."/>
            <person name="Vercoe P."/>
            <person name="Stefanova K."/>
            <person name="Durmic Z."/>
            <person name="Nichols P."/>
            <person name="Revell C."/>
            <person name="Isobe S.N."/>
            <person name="Edwards D."/>
            <person name="Erskine W."/>
        </authorList>
    </citation>
    <scope>NUCLEOTIDE SEQUENCE [LARGE SCALE GENOMIC DNA]</scope>
    <source>
        <strain evidence="4">cv. Daliak</strain>
    </source>
</reference>
<evidence type="ECO:0000256" key="1">
    <source>
        <dbReference type="SAM" id="MobiDB-lite"/>
    </source>
</evidence>
<feature type="non-terminal residue" evidence="3">
    <location>
        <position position="1"/>
    </location>
</feature>
<evidence type="ECO:0000313" key="4">
    <source>
        <dbReference type="Proteomes" id="UP000242715"/>
    </source>
</evidence>
<protein>
    <recommendedName>
        <fullName evidence="2">Putative plant transposon protein domain-containing protein</fullName>
    </recommendedName>
</protein>
<feature type="domain" description="Putative plant transposon protein" evidence="2">
    <location>
        <begin position="327"/>
        <end position="519"/>
    </location>
</feature>
<organism evidence="3 4">
    <name type="scientific">Trifolium subterraneum</name>
    <name type="common">Subterranean clover</name>
    <dbReference type="NCBI Taxonomy" id="3900"/>
    <lineage>
        <taxon>Eukaryota</taxon>
        <taxon>Viridiplantae</taxon>
        <taxon>Streptophyta</taxon>
        <taxon>Embryophyta</taxon>
        <taxon>Tracheophyta</taxon>
        <taxon>Spermatophyta</taxon>
        <taxon>Magnoliopsida</taxon>
        <taxon>eudicotyledons</taxon>
        <taxon>Gunneridae</taxon>
        <taxon>Pentapetalae</taxon>
        <taxon>rosids</taxon>
        <taxon>fabids</taxon>
        <taxon>Fabales</taxon>
        <taxon>Fabaceae</taxon>
        <taxon>Papilionoideae</taxon>
        <taxon>50 kb inversion clade</taxon>
        <taxon>NPAAA clade</taxon>
        <taxon>Hologalegina</taxon>
        <taxon>IRL clade</taxon>
        <taxon>Trifolieae</taxon>
        <taxon>Trifolium</taxon>
    </lineage>
</organism>
<evidence type="ECO:0000259" key="2">
    <source>
        <dbReference type="Pfam" id="PF20167"/>
    </source>
</evidence>
<feature type="region of interest" description="Disordered" evidence="1">
    <location>
        <begin position="554"/>
        <end position="574"/>
    </location>
</feature>
<dbReference type="InterPro" id="IPR052160">
    <property type="entry name" value="Gypsy_RT_Integrase-like"/>
</dbReference>
<sequence>ALWAYRTAFKTHLGFSPYQLVYGKACHLPVELEHKAYWATKLLNMDESLAGRERLLKLNELEEWRGRAYENAVIYKARTKAYHDKALRPKEFHKGQQVLLFNSRLKLFPGKLKSRWSGPFVIKEVSPYGSVEIFKPGEEGQGFKVNGQRLKVYQGGDFQRHKVALIVRKLGLEDNEEEKCIRKTEPAISDLCAPRRPKKKSGKHSNCPSLLSKMFDKLRGKSKKTTAPSQEEPKKKRLTRASSKGGGSSSRQEPPPSPPQVEEAHEMTWAEKFVRNNRGCTTPISERFFREKHHTRYLKLKALQINQEKAFKNDLREVPEIYGELDRRGWLLFNSLMDREKMVGNLELVKEFFANAYQGDANRKVYVRGVLVDYSGDAINSFLRTRRVNQCAYMPVYHNVASMSYRERKEVRSYVGRPLAPWYKYYASSTPTKIHIHHFRPVGRAWADWVMHNVVPVANTAEIQIYNALLIKMIMDQSDIDLGELLSMDIRRTSQIEKPSFRLGHCNLITALCRDLHVPELDGDGVFYPVAPLTVESYRSFSADPVPEAERARFVEEVDPEEDDDVDEYFNDNE</sequence>
<dbReference type="OrthoDB" id="1723222at2759"/>
<dbReference type="EMBL" id="BCLP01042981">
    <property type="protein sequence ID" value="GAU10303.1"/>
    <property type="molecule type" value="Genomic_DNA"/>
</dbReference>
<evidence type="ECO:0000313" key="3">
    <source>
        <dbReference type="EMBL" id="GAU10303.1"/>
    </source>
</evidence>
<keyword evidence="4" id="KW-1185">Reference proteome</keyword>
<gene>
    <name evidence="3" type="ORF">TSUD_418920</name>
</gene>
<dbReference type="PANTHER" id="PTHR47266">
    <property type="entry name" value="ENDONUCLEASE-RELATED"/>
    <property type="match status" value="1"/>
</dbReference>
<feature type="non-terminal residue" evidence="3">
    <location>
        <position position="574"/>
    </location>
</feature>
<dbReference type="Proteomes" id="UP000242715">
    <property type="component" value="Unassembled WGS sequence"/>
</dbReference>
<proteinExistence type="predicted"/>
<name>A0A1B5Z869_TRISU</name>
<dbReference type="InterPro" id="IPR046796">
    <property type="entry name" value="Transposase_32_dom"/>
</dbReference>
<dbReference type="Pfam" id="PF20167">
    <property type="entry name" value="Transposase_32"/>
    <property type="match status" value="1"/>
</dbReference>
<feature type="compositionally biased region" description="Acidic residues" evidence="1">
    <location>
        <begin position="557"/>
        <end position="574"/>
    </location>
</feature>
<comment type="caution">
    <text evidence="3">The sequence shown here is derived from an EMBL/GenBank/DDBJ whole genome shotgun (WGS) entry which is preliminary data.</text>
</comment>
<accession>A0A1B5Z869</accession>
<feature type="region of interest" description="Disordered" evidence="1">
    <location>
        <begin position="192"/>
        <end position="264"/>
    </location>
</feature>
<dbReference type="AlphaFoldDB" id="A0A1B5Z869"/>